<reference evidence="4" key="1">
    <citation type="journal article" date="2021" name="PeerJ">
        <title>Extensive microbial diversity within the chicken gut microbiome revealed by metagenomics and culture.</title>
        <authorList>
            <person name="Gilroy R."/>
            <person name="Ravi A."/>
            <person name="Getino M."/>
            <person name="Pursley I."/>
            <person name="Horton D.L."/>
            <person name="Alikhan N.F."/>
            <person name="Baker D."/>
            <person name="Gharbi K."/>
            <person name="Hall N."/>
            <person name="Watson M."/>
            <person name="Adriaenssens E.M."/>
            <person name="Foster-Nyarko E."/>
            <person name="Jarju S."/>
            <person name="Secka A."/>
            <person name="Antonio M."/>
            <person name="Oren A."/>
            <person name="Chaudhuri R.R."/>
            <person name="La Ragione R."/>
            <person name="Hildebrand F."/>
            <person name="Pallen M.J."/>
        </authorList>
    </citation>
    <scope>NUCLEOTIDE SEQUENCE</scope>
    <source>
        <strain evidence="4">CHK186-16707</strain>
    </source>
</reference>
<reference evidence="4" key="2">
    <citation type="submission" date="2021-04" db="EMBL/GenBank/DDBJ databases">
        <authorList>
            <person name="Gilroy R."/>
        </authorList>
    </citation>
    <scope>NUCLEOTIDE SEQUENCE</scope>
    <source>
        <strain evidence="4">CHK186-16707</strain>
    </source>
</reference>
<evidence type="ECO:0000259" key="2">
    <source>
        <dbReference type="Pfam" id="PF19830"/>
    </source>
</evidence>
<feature type="domain" description="DUF6311" evidence="2">
    <location>
        <begin position="16"/>
        <end position="407"/>
    </location>
</feature>
<organism evidence="4 5">
    <name type="scientific">Candidatus Mailhella merdigallinarum</name>
    <dbReference type="NCBI Taxonomy" id="2838658"/>
    <lineage>
        <taxon>Bacteria</taxon>
        <taxon>Pseudomonadati</taxon>
        <taxon>Thermodesulfobacteriota</taxon>
        <taxon>Desulfovibrionia</taxon>
        <taxon>Desulfovibrionales</taxon>
        <taxon>Desulfovibrionaceae</taxon>
        <taxon>Mailhella</taxon>
    </lineage>
</organism>
<accession>A0A9D2KJZ3</accession>
<comment type="caution">
    <text evidence="4">The sequence shown here is derived from an EMBL/GenBank/DDBJ whole genome shotgun (WGS) entry which is preliminary data.</text>
</comment>
<evidence type="ECO:0000313" key="5">
    <source>
        <dbReference type="Proteomes" id="UP000824225"/>
    </source>
</evidence>
<evidence type="ECO:0000259" key="3">
    <source>
        <dbReference type="Pfam" id="PF25853"/>
    </source>
</evidence>
<sequence>MTKKVINLINWTSAITLGCLVFLLIVGPRVLDGTNIAWLTSGDPSTGYLGWEFFRHDQWRLPFALNPHYGLEVSSSIIYSDSNVLFAFIFKLFSVFLPEHFQYFGIWLLVCFVLQALFAWKLIGIISNNFFICLFGTCLFLFAPIFLWRLYGHYNLVGHFFILFSLYIIFKQNNSSGKWLWLCLIIGALLVHSYLAAMVISLWIINIIINLFNKKINYKIFFGEILIIFILILITLWGAGYFSLSGRIAGGGYGVYCMNLLSLFNPNGGYPGGWSYILKPFPDCLGNYEGFNYLGLGGVFLLIWASFVYWQNRKELSVPKKYYPLCVLLFGFTLYAISTNISFLNYKFELIKLNIPLFEMFRASGRFFWPVFYMILFLCILLIVKFYTRNKAIYILIVAALFQIFDTHIAWSNFRDTFMKPRSTVWNTPLKDKFWEQAALQYSKIRYIPTQNLFPEWVYFAKYAVDYNLETDITYLARIDADKLNKIMQHNNAMITSGIFEKDTLYILQEQYSADVIKNIDTNKDFLGNVDGFYVLAPDWKILKGAIAEH</sequence>
<keyword evidence="1" id="KW-1133">Transmembrane helix</keyword>
<feature type="transmembrane region" description="Helical" evidence="1">
    <location>
        <begin position="322"/>
        <end position="346"/>
    </location>
</feature>
<feature type="domain" description="DUF6311" evidence="3">
    <location>
        <begin position="434"/>
        <end position="538"/>
    </location>
</feature>
<feature type="transmembrane region" description="Helical" evidence="1">
    <location>
        <begin position="104"/>
        <end position="123"/>
    </location>
</feature>
<feature type="transmembrane region" description="Helical" evidence="1">
    <location>
        <begin position="291"/>
        <end position="310"/>
    </location>
</feature>
<keyword evidence="1" id="KW-0812">Transmembrane</keyword>
<feature type="transmembrane region" description="Helical" evidence="1">
    <location>
        <begin position="129"/>
        <end position="147"/>
    </location>
</feature>
<dbReference type="AlphaFoldDB" id="A0A9D2KJZ3"/>
<feature type="transmembrane region" description="Helical" evidence="1">
    <location>
        <begin position="221"/>
        <end position="242"/>
    </location>
</feature>
<evidence type="ECO:0000313" key="4">
    <source>
        <dbReference type="EMBL" id="HJA07575.1"/>
    </source>
</evidence>
<dbReference type="InterPro" id="IPR046278">
    <property type="entry name" value="DUF6311"/>
</dbReference>
<proteinExistence type="predicted"/>
<feature type="transmembrane region" description="Helical" evidence="1">
    <location>
        <begin position="393"/>
        <end position="414"/>
    </location>
</feature>
<dbReference type="InterPro" id="IPR058671">
    <property type="entry name" value="DUF6311_C"/>
</dbReference>
<keyword evidence="1" id="KW-0472">Membrane</keyword>
<protein>
    <submittedName>
        <fullName evidence="4">Uncharacterized protein</fullName>
    </submittedName>
</protein>
<dbReference type="Proteomes" id="UP000824225">
    <property type="component" value="Unassembled WGS sequence"/>
</dbReference>
<dbReference type="Pfam" id="PF19830">
    <property type="entry name" value="DUF6311"/>
    <property type="match status" value="1"/>
</dbReference>
<feature type="transmembrane region" description="Helical" evidence="1">
    <location>
        <begin position="179"/>
        <end position="209"/>
    </location>
</feature>
<dbReference type="Pfam" id="PF25853">
    <property type="entry name" value="DUF6311_C"/>
    <property type="match status" value="1"/>
</dbReference>
<dbReference type="PROSITE" id="PS51257">
    <property type="entry name" value="PROKAR_LIPOPROTEIN"/>
    <property type="match status" value="1"/>
</dbReference>
<feature type="transmembrane region" description="Helical" evidence="1">
    <location>
        <begin position="12"/>
        <end position="31"/>
    </location>
</feature>
<feature type="transmembrane region" description="Helical" evidence="1">
    <location>
        <begin position="367"/>
        <end position="387"/>
    </location>
</feature>
<gene>
    <name evidence="4" type="ORF">H9962_00070</name>
</gene>
<name>A0A9D2KJZ3_9BACT</name>
<feature type="transmembrane region" description="Helical" evidence="1">
    <location>
        <begin position="248"/>
        <end position="270"/>
    </location>
</feature>
<feature type="transmembrane region" description="Helical" evidence="1">
    <location>
        <begin position="154"/>
        <end position="173"/>
    </location>
</feature>
<evidence type="ECO:0000256" key="1">
    <source>
        <dbReference type="SAM" id="Phobius"/>
    </source>
</evidence>
<dbReference type="EMBL" id="DXAN01000001">
    <property type="protein sequence ID" value="HJA07575.1"/>
    <property type="molecule type" value="Genomic_DNA"/>
</dbReference>